<keyword evidence="5" id="KW-0067">ATP-binding</keyword>
<dbReference type="InterPro" id="IPR050205">
    <property type="entry name" value="CDPK_Ser/Thr_kinases"/>
</dbReference>
<protein>
    <submittedName>
        <fullName evidence="7">Protein kinase, putative</fullName>
    </submittedName>
</protein>
<dbReference type="AlphaFoldDB" id="A0A1G4IG66"/>
<dbReference type="InterPro" id="IPR008271">
    <property type="entry name" value="Ser/Thr_kinase_AS"/>
</dbReference>
<evidence type="ECO:0000256" key="3">
    <source>
        <dbReference type="ARBA" id="ARBA00022741"/>
    </source>
</evidence>
<evidence type="ECO:0000256" key="4">
    <source>
        <dbReference type="ARBA" id="ARBA00022777"/>
    </source>
</evidence>
<dbReference type="Gene3D" id="1.10.510.10">
    <property type="entry name" value="Transferase(Phosphotransferase) domain 1"/>
    <property type="match status" value="1"/>
</dbReference>
<dbReference type="PROSITE" id="PS00108">
    <property type="entry name" value="PROTEIN_KINASE_ST"/>
    <property type="match status" value="1"/>
</dbReference>
<dbReference type="RefSeq" id="XP_067082073.1">
    <property type="nucleotide sequence ID" value="XM_067225972.1"/>
</dbReference>
<keyword evidence="1" id="KW-0723">Serine/threonine-protein kinase</keyword>
<organism evidence="7 8">
    <name type="scientific">Trypanosoma equiperdum</name>
    <dbReference type="NCBI Taxonomy" id="5694"/>
    <lineage>
        <taxon>Eukaryota</taxon>
        <taxon>Discoba</taxon>
        <taxon>Euglenozoa</taxon>
        <taxon>Kinetoplastea</taxon>
        <taxon>Metakinetoplastina</taxon>
        <taxon>Trypanosomatida</taxon>
        <taxon>Trypanosomatidae</taxon>
        <taxon>Trypanosoma</taxon>
    </lineage>
</organism>
<dbReference type="GO" id="GO:0004674">
    <property type="term" value="F:protein serine/threonine kinase activity"/>
    <property type="evidence" value="ECO:0007669"/>
    <property type="project" value="UniProtKB-KW"/>
</dbReference>
<dbReference type="Proteomes" id="UP000195570">
    <property type="component" value="Unassembled WGS sequence"/>
</dbReference>
<comment type="caution">
    <text evidence="7">The sequence shown here is derived from an EMBL/GenBank/DDBJ whole genome shotgun (WGS) entry which is preliminary data.</text>
</comment>
<keyword evidence="2" id="KW-0808">Transferase</keyword>
<dbReference type="GO" id="GO:0005524">
    <property type="term" value="F:ATP binding"/>
    <property type="evidence" value="ECO:0007669"/>
    <property type="project" value="UniProtKB-KW"/>
</dbReference>
<dbReference type="SUPFAM" id="SSF56112">
    <property type="entry name" value="Protein kinase-like (PK-like)"/>
    <property type="match status" value="1"/>
</dbReference>
<evidence type="ECO:0000313" key="7">
    <source>
        <dbReference type="EMBL" id="SCU71401.1"/>
    </source>
</evidence>
<dbReference type="InterPro" id="IPR000719">
    <property type="entry name" value="Prot_kinase_dom"/>
</dbReference>
<gene>
    <name evidence="7" type="ORF">TEOVI_000298200</name>
</gene>
<dbReference type="FunFam" id="1.10.510.10:FF:000651">
    <property type="entry name" value="Serine/threonine-protein kinase RAD53"/>
    <property type="match status" value="1"/>
</dbReference>
<keyword evidence="8" id="KW-1185">Reference proteome</keyword>
<proteinExistence type="predicted"/>
<evidence type="ECO:0000256" key="5">
    <source>
        <dbReference type="ARBA" id="ARBA00022840"/>
    </source>
</evidence>
<dbReference type="GeneID" id="92376922"/>
<feature type="domain" description="Protein kinase" evidence="6">
    <location>
        <begin position="1"/>
        <end position="277"/>
    </location>
</feature>
<dbReference type="PROSITE" id="PS50011">
    <property type="entry name" value="PROTEIN_KINASE_DOM"/>
    <property type="match status" value="1"/>
</dbReference>
<dbReference type="VEuPathDB" id="TriTrypDB:TEOVI_000298200"/>
<evidence type="ECO:0000259" key="6">
    <source>
        <dbReference type="PROSITE" id="PS50011"/>
    </source>
</evidence>
<keyword evidence="3" id="KW-0547">Nucleotide-binding</keyword>
<dbReference type="Gene3D" id="3.30.200.20">
    <property type="entry name" value="Phosphorylase Kinase, domain 1"/>
    <property type="match status" value="1"/>
</dbReference>
<accession>A0A1G4IG66</accession>
<evidence type="ECO:0000256" key="2">
    <source>
        <dbReference type="ARBA" id="ARBA00022679"/>
    </source>
</evidence>
<dbReference type="PANTHER" id="PTHR24349">
    <property type="entry name" value="SERINE/THREONINE-PROTEIN KINASE"/>
    <property type="match status" value="1"/>
</dbReference>
<dbReference type="InterPro" id="IPR011009">
    <property type="entry name" value="Kinase-like_dom_sf"/>
</dbReference>
<dbReference type="SMART" id="SM00220">
    <property type="entry name" value="S_TKc"/>
    <property type="match status" value="1"/>
</dbReference>
<evidence type="ECO:0000256" key="1">
    <source>
        <dbReference type="ARBA" id="ARBA00022527"/>
    </source>
</evidence>
<evidence type="ECO:0000313" key="8">
    <source>
        <dbReference type="Proteomes" id="UP000195570"/>
    </source>
</evidence>
<name>A0A1G4IG66_TRYEQ</name>
<dbReference type="EMBL" id="CZPT02001625">
    <property type="protein sequence ID" value="SCU71401.1"/>
    <property type="molecule type" value="Genomic_DNA"/>
</dbReference>
<dbReference type="Pfam" id="PF00069">
    <property type="entry name" value="Pkinase"/>
    <property type="match status" value="1"/>
</dbReference>
<reference evidence="7" key="1">
    <citation type="submission" date="2016-09" db="EMBL/GenBank/DDBJ databases">
        <authorList>
            <person name="Hebert L."/>
            <person name="Moumen B."/>
        </authorList>
    </citation>
    <scope>NUCLEOTIDE SEQUENCE [LARGE SCALE GENOMIC DNA]</scope>
    <source>
        <strain evidence="7">OVI</strain>
    </source>
</reference>
<sequence>MERYKLRPYPSARTPSSALYLCVDQLTERELAVKVIGKGNPSADRRVRRLLHGVQMVARAGPHQNLIAVHGVYDSDGNVYVFMDYAEGGTLLNYIKRRGPLPEGVTIQVVRQLLEALAHLHGRGVMHRDIKAENILIREPTEGRKPLGRVCICDYGFATCSTPTNECVGSPGYCAPEIALIGITQGPKADENGYCYDEKCDIWSLGVTTYAMLSGQLPFTGGTPTDVFKSILRDSVPFSSPTWGNVSHEAKKFVLYLMTFKASNRPSARAALGHPWLVV</sequence>
<keyword evidence="4 7" id="KW-0418">Kinase</keyword>